<evidence type="ECO:0000313" key="6">
    <source>
        <dbReference type="Proteomes" id="UP000886886"/>
    </source>
</evidence>
<dbReference type="InterPro" id="IPR003313">
    <property type="entry name" value="AraC-bd"/>
</dbReference>
<evidence type="ECO:0000259" key="4">
    <source>
        <dbReference type="PROSITE" id="PS01124"/>
    </source>
</evidence>
<proteinExistence type="predicted"/>
<dbReference type="InterPro" id="IPR018060">
    <property type="entry name" value="HTH_AraC"/>
</dbReference>
<dbReference type="SMART" id="SM00342">
    <property type="entry name" value="HTH_ARAC"/>
    <property type="match status" value="1"/>
</dbReference>
<dbReference type="InterPro" id="IPR020449">
    <property type="entry name" value="Tscrpt_reg_AraC-type_HTH"/>
</dbReference>
<dbReference type="InterPro" id="IPR037923">
    <property type="entry name" value="HTH-like"/>
</dbReference>
<evidence type="ECO:0000256" key="3">
    <source>
        <dbReference type="ARBA" id="ARBA00023163"/>
    </source>
</evidence>
<gene>
    <name evidence="5" type="ORF">IAB26_05255</name>
</gene>
<dbReference type="InterPro" id="IPR009057">
    <property type="entry name" value="Homeodomain-like_sf"/>
</dbReference>
<reference evidence="5" key="1">
    <citation type="submission" date="2020-10" db="EMBL/GenBank/DDBJ databases">
        <authorList>
            <person name="Gilroy R."/>
        </authorList>
    </citation>
    <scope>NUCLEOTIDE SEQUENCE</scope>
    <source>
        <strain evidence="5">ChiSjej3B21-11622</strain>
    </source>
</reference>
<evidence type="ECO:0000256" key="2">
    <source>
        <dbReference type="ARBA" id="ARBA00023125"/>
    </source>
</evidence>
<dbReference type="InterPro" id="IPR014710">
    <property type="entry name" value="RmlC-like_jellyroll"/>
</dbReference>
<keyword evidence="3" id="KW-0804">Transcription</keyword>
<dbReference type="GO" id="GO:0003700">
    <property type="term" value="F:DNA-binding transcription factor activity"/>
    <property type="evidence" value="ECO:0007669"/>
    <property type="project" value="InterPro"/>
</dbReference>
<dbReference type="InterPro" id="IPR018062">
    <property type="entry name" value="HTH_AraC-typ_CS"/>
</dbReference>
<dbReference type="SUPFAM" id="SSF51215">
    <property type="entry name" value="Regulatory protein AraC"/>
    <property type="match status" value="1"/>
</dbReference>
<reference evidence="5" key="2">
    <citation type="journal article" date="2021" name="PeerJ">
        <title>Extensive microbial diversity within the chicken gut microbiome revealed by metagenomics and culture.</title>
        <authorList>
            <person name="Gilroy R."/>
            <person name="Ravi A."/>
            <person name="Getino M."/>
            <person name="Pursley I."/>
            <person name="Horton D.L."/>
            <person name="Alikhan N.F."/>
            <person name="Baker D."/>
            <person name="Gharbi K."/>
            <person name="Hall N."/>
            <person name="Watson M."/>
            <person name="Adriaenssens E.M."/>
            <person name="Foster-Nyarko E."/>
            <person name="Jarju S."/>
            <person name="Secka A."/>
            <person name="Antonio M."/>
            <person name="Oren A."/>
            <person name="Chaudhuri R.R."/>
            <person name="La Ragione R."/>
            <person name="Hildebrand F."/>
            <person name="Pallen M.J."/>
        </authorList>
    </citation>
    <scope>NUCLEOTIDE SEQUENCE</scope>
    <source>
        <strain evidence="5">ChiSjej3B21-11622</strain>
    </source>
</reference>
<dbReference type="PANTHER" id="PTHR43280:SF2">
    <property type="entry name" value="HTH-TYPE TRANSCRIPTIONAL REGULATOR EXSA"/>
    <property type="match status" value="1"/>
</dbReference>
<dbReference type="PANTHER" id="PTHR43280">
    <property type="entry name" value="ARAC-FAMILY TRANSCRIPTIONAL REGULATOR"/>
    <property type="match status" value="1"/>
</dbReference>
<evidence type="ECO:0000256" key="1">
    <source>
        <dbReference type="ARBA" id="ARBA00023015"/>
    </source>
</evidence>
<accession>A0A9D0ZWG0</accession>
<organism evidence="5 6">
    <name type="scientific">Candidatus Limivivens merdigallinarum</name>
    <dbReference type="NCBI Taxonomy" id="2840859"/>
    <lineage>
        <taxon>Bacteria</taxon>
        <taxon>Bacillati</taxon>
        <taxon>Bacillota</taxon>
        <taxon>Clostridia</taxon>
        <taxon>Lachnospirales</taxon>
        <taxon>Lachnospiraceae</taxon>
        <taxon>Lachnospiraceae incertae sedis</taxon>
        <taxon>Candidatus Limivivens</taxon>
    </lineage>
</organism>
<sequence length="283" mass="32297">MELTFNGLNIPFSLEGVSFHAHSLSLDAFSVPLPGHRHGSGCYEIHYVTSGMGTLKLEGDTFSIIPNTLYVTGPKIYHEQIPNLQNPMREYCIYLQTEQFRTRNAFLQKFLDTRKWFGQDTQGLLPLFETMFLELNRKPPCYLAKVSTLLSQLVIHLIRNYEFRRENAVPEVSPPSPDSMSLIAEKCFLFEYASITLQELAGRLGISPRQTERFLKKEYGESFQQKKTHARMAAAASFLADPSLSITAISDRLGYSSAEHFSHAFRNYYGVSPRQYRKDAALF</sequence>
<dbReference type="Proteomes" id="UP000886886">
    <property type="component" value="Unassembled WGS sequence"/>
</dbReference>
<dbReference type="PRINTS" id="PR00032">
    <property type="entry name" value="HTHARAC"/>
</dbReference>
<dbReference type="PROSITE" id="PS01124">
    <property type="entry name" value="HTH_ARAC_FAMILY_2"/>
    <property type="match status" value="1"/>
</dbReference>
<dbReference type="GO" id="GO:0043565">
    <property type="term" value="F:sequence-specific DNA binding"/>
    <property type="evidence" value="ECO:0007669"/>
    <property type="project" value="InterPro"/>
</dbReference>
<dbReference type="EMBL" id="DVFT01000081">
    <property type="protein sequence ID" value="HIQ95953.1"/>
    <property type="molecule type" value="Genomic_DNA"/>
</dbReference>
<protein>
    <submittedName>
        <fullName evidence="5">AraC family transcriptional regulator</fullName>
    </submittedName>
</protein>
<name>A0A9D0ZWG0_9FIRM</name>
<evidence type="ECO:0000313" key="5">
    <source>
        <dbReference type="EMBL" id="HIQ95953.1"/>
    </source>
</evidence>
<keyword evidence="2" id="KW-0238">DNA-binding</keyword>
<dbReference type="Pfam" id="PF02311">
    <property type="entry name" value="AraC_binding"/>
    <property type="match status" value="1"/>
</dbReference>
<keyword evidence="1" id="KW-0805">Transcription regulation</keyword>
<dbReference type="Gene3D" id="1.10.10.60">
    <property type="entry name" value="Homeodomain-like"/>
    <property type="match status" value="1"/>
</dbReference>
<dbReference type="SUPFAM" id="SSF46689">
    <property type="entry name" value="Homeodomain-like"/>
    <property type="match status" value="1"/>
</dbReference>
<dbReference type="AlphaFoldDB" id="A0A9D0ZWG0"/>
<dbReference type="PROSITE" id="PS00041">
    <property type="entry name" value="HTH_ARAC_FAMILY_1"/>
    <property type="match status" value="1"/>
</dbReference>
<feature type="domain" description="HTH araC/xylS-type" evidence="4">
    <location>
        <begin position="178"/>
        <end position="279"/>
    </location>
</feature>
<dbReference type="Pfam" id="PF12833">
    <property type="entry name" value="HTH_18"/>
    <property type="match status" value="1"/>
</dbReference>
<comment type="caution">
    <text evidence="5">The sequence shown here is derived from an EMBL/GenBank/DDBJ whole genome shotgun (WGS) entry which is preliminary data.</text>
</comment>
<dbReference type="Gene3D" id="2.60.120.10">
    <property type="entry name" value="Jelly Rolls"/>
    <property type="match status" value="1"/>
</dbReference>